<evidence type="ECO:0008006" key="4">
    <source>
        <dbReference type="Google" id="ProtNLM"/>
    </source>
</evidence>
<dbReference type="RefSeq" id="WP_039832851.1">
    <property type="nucleotide sequence ID" value="NZ_CP068596.1"/>
</dbReference>
<proteinExistence type="predicted"/>
<feature type="compositionally biased region" description="Polar residues" evidence="1">
    <location>
        <begin position="27"/>
        <end position="46"/>
    </location>
</feature>
<dbReference type="EMBL" id="CP068596">
    <property type="protein sequence ID" value="QQZ64558.1"/>
    <property type="molecule type" value="Genomic_DNA"/>
</dbReference>
<feature type="region of interest" description="Disordered" evidence="1">
    <location>
        <begin position="25"/>
        <end position="46"/>
    </location>
</feature>
<dbReference type="AlphaFoldDB" id="A0A974SFF4"/>
<sequence>MKKELGVLMVLSVVLLSGCGGSDKPETVTQGLGESPSKQVTTQPVQDTDAKLLGSSEDEKVKFYKKTDGAILDINGNKKDFPWNVPVDTGTAPQVYYTDVTGDRKEEAVIIIQTGRGTGLNNYDIHVVSAEDLSEIKVQSYEEIVADQIETHVAKKGDDTLAISVKAQGKEYNFNYGFDPAPDQKQDSLGFGGVYIYSLENQKIKLNLGAAVPGTTTYVCDFNVTYKFDSAKNELVADQIEVKPIEK</sequence>
<evidence type="ECO:0000256" key="1">
    <source>
        <dbReference type="SAM" id="MobiDB-lite"/>
    </source>
</evidence>
<keyword evidence="2" id="KW-0614">Plasmid</keyword>
<reference evidence="2 3" key="1">
    <citation type="submission" date="2021-01" db="EMBL/GenBank/DDBJ databases">
        <title>Whole genome sequence of Paenibacillus sonchi LMG 24727 for comparative genomics.</title>
        <authorList>
            <person name="Lee G."/>
            <person name="Kim M.-J."/>
            <person name="Lim K."/>
            <person name="Shin J.-H."/>
        </authorList>
    </citation>
    <scope>NUCLEOTIDE SEQUENCE [LARGE SCALE GENOMIC DNA]</scope>
    <source>
        <strain evidence="2 3">LMG 24727</strain>
        <plasmid evidence="2 3">unnamed1</plasmid>
    </source>
</reference>
<gene>
    <name evidence="2" type="ORF">JI735_34555</name>
</gene>
<organism evidence="2 3">
    <name type="scientific">Paenibacillus sonchi</name>
    <dbReference type="NCBI Taxonomy" id="373687"/>
    <lineage>
        <taxon>Bacteria</taxon>
        <taxon>Bacillati</taxon>
        <taxon>Bacillota</taxon>
        <taxon>Bacilli</taxon>
        <taxon>Bacillales</taxon>
        <taxon>Paenibacillaceae</taxon>
        <taxon>Paenibacillus</taxon>
        <taxon>Paenibacillus sonchi group</taxon>
    </lineage>
</organism>
<evidence type="ECO:0000313" key="3">
    <source>
        <dbReference type="Proteomes" id="UP000595841"/>
    </source>
</evidence>
<dbReference type="KEGG" id="pson:JI735_34555"/>
<protein>
    <recommendedName>
        <fullName evidence="4">Lipoprotein</fullName>
    </recommendedName>
</protein>
<evidence type="ECO:0000313" key="2">
    <source>
        <dbReference type="EMBL" id="QQZ64558.1"/>
    </source>
</evidence>
<name>A0A974SFF4_9BACL</name>
<geneLocation type="plasmid" evidence="2 3">
    <name>unnamed1</name>
</geneLocation>
<accession>A0A974SFF4</accession>
<keyword evidence="3" id="KW-1185">Reference proteome</keyword>
<dbReference type="Proteomes" id="UP000595841">
    <property type="component" value="Plasmid unnamed1"/>
</dbReference>
<dbReference type="PROSITE" id="PS51257">
    <property type="entry name" value="PROKAR_LIPOPROTEIN"/>
    <property type="match status" value="1"/>
</dbReference>